<gene>
    <name evidence="1" type="ORF">ABC974_23285</name>
</gene>
<dbReference type="Proteomes" id="UP001419910">
    <property type="component" value="Unassembled WGS sequence"/>
</dbReference>
<sequence>MARLARIVVPNVAHHVTQRGNRRQPVFFSGDDYVAYRHLVTAACAANGVRCLARCRCPTMFARS</sequence>
<proteinExistence type="predicted"/>
<accession>A0ABU9Y9T6</accession>
<evidence type="ECO:0008006" key="3">
    <source>
        <dbReference type="Google" id="ProtNLM"/>
    </source>
</evidence>
<evidence type="ECO:0000313" key="1">
    <source>
        <dbReference type="EMBL" id="MEN2792570.1"/>
    </source>
</evidence>
<dbReference type="EMBL" id="JBDIME010000030">
    <property type="protein sequence ID" value="MEN2792570.1"/>
    <property type="molecule type" value="Genomic_DNA"/>
</dbReference>
<evidence type="ECO:0000313" key="2">
    <source>
        <dbReference type="Proteomes" id="UP001419910"/>
    </source>
</evidence>
<dbReference type="RefSeq" id="WP_343888214.1">
    <property type="nucleotide sequence ID" value="NZ_BAAAEH010000007.1"/>
</dbReference>
<reference evidence="1 2" key="1">
    <citation type="submission" date="2024-05" db="EMBL/GenBank/DDBJ databases">
        <authorList>
            <person name="Liu Q."/>
            <person name="Xin Y.-H."/>
        </authorList>
    </citation>
    <scope>NUCLEOTIDE SEQUENCE [LARGE SCALE GENOMIC DNA]</scope>
    <source>
        <strain evidence="1 2">CGMCC 1.10181</strain>
    </source>
</reference>
<keyword evidence="2" id="KW-1185">Reference proteome</keyword>
<dbReference type="SUPFAM" id="SSF143422">
    <property type="entry name" value="Transposase IS200-like"/>
    <property type="match status" value="1"/>
</dbReference>
<comment type="caution">
    <text evidence="1">The sequence shown here is derived from an EMBL/GenBank/DDBJ whole genome shotgun (WGS) entry which is preliminary data.</text>
</comment>
<protein>
    <recommendedName>
        <fullName evidence="3">Transposase</fullName>
    </recommendedName>
</protein>
<name>A0ABU9Y9T6_9SPHN</name>
<dbReference type="InterPro" id="IPR036515">
    <property type="entry name" value="Transposase_17_sf"/>
</dbReference>
<organism evidence="1 2">
    <name type="scientific">Sphingomonas oligophenolica</name>
    <dbReference type="NCBI Taxonomy" id="301154"/>
    <lineage>
        <taxon>Bacteria</taxon>
        <taxon>Pseudomonadati</taxon>
        <taxon>Pseudomonadota</taxon>
        <taxon>Alphaproteobacteria</taxon>
        <taxon>Sphingomonadales</taxon>
        <taxon>Sphingomonadaceae</taxon>
        <taxon>Sphingomonas</taxon>
    </lineage>
</organism>